<name>A0AAE0HNY5_9PEZI</name>
<accession>A0AAE0HNY5</accession>
<dbReference type="PROSITE" id="PS51257">
    <property type="entry name" value="PROKAR_LIPOPROTEIN"/>
    <property type="match status" value="1"/>
</dbReference>
<organism evidence="1 2">
    <name type="scientific">Chaetomium fimeti</name>
    <dbReference type="NCBI Taxonomy" id="1854472"/>
    <lineage>
        <taxon>Eukaryota</taxon>
        <taxon>Fungi</taxon>
        <taxon>Dikarya</taxon>
        <taxon>Ascomycota</taxon>
        <taxon>Pezizomycotina</taxon>
        <taxon>Sordariomycetes</taxon>
        <taxon>Sordariomycetidae</taxon>
        <taxon>Sordariales</taxon>
        <taxon>Chaetomiaceae</taxon>
        <taxon>Chaetomium</taxon>
    </lineage>
</organism>
<dbReference type="AlphaFoldDB" id="A0AAE0HNY5"/>
<dbReference type="EMBL" id="JAUEPN010000001">
    <property type="protein sequence ID" value="KAK3299994.1"/>
    <property type="molecule type" value="Genomic_DNA"/>
</dbReference>
<dbReference type="Proteomes" id="UP001278766">
    <property type="component" value="Unassembled WGS sequence"/>
</dbReference>
<evidence type="ECO:0000313" key="2">
    <source>
        <dbReference type="Proteomes" id="UP001278766"/>
    </source>
</evidence>
<proteinExistence type="predicted"/>
<reference evidence="1" key="1">
    <citation type="journal article" date="2023" name="Mol. Phylogenet. Evol.">
        <title>Genome-scale phylogeny and comparative genomics of the fungal order Sordariales.</title>
        <authorList>
            <person name="Hensen N."/>
            <person name="Bonometti L."/>
            <person name="Westerberg I."/>
            <person name="Brannstrom I.O."/>
            <person name="Guillou S."/>
            <person name="Cros-Aarteil S."/>
            <person name="Calhoun S."/>
            <person name="Haridas S."/>
            <person name="Kuo A."/>
            <person name="Mondo S."/>
            <person name="Pangilinan J."/>
            <person name="Riley R."/>
            <person name="LaButti K."/>
            <person name="Andreopoulos B."/>
            <person name="Lipzen A."/>
            <person name="Chen C."/>
            <person name="Yan M."/>
            <person name="Daum C."/>
            <person name="Ng V."/>
            <person name="Clum A."/>
            <person name="Steindorff A."/>
            <person name="Ohm R.A."/>
            <person name="Martin F."/>
            <person name="Silar P."/>
            <person name="Natvig D.O."/>
            <person name="Lalanne C."/>
            <person name="Gautier V."/>
            <person name="Ament-Velasquez S.L."/>
            <person name="Kruys A."/>
            <person name="Hutchinson M.I."/>
            <person name="Powell A.J."/>
            <person name="Barry K."/>
            <person name="Miller A.N."/>
            <person name="Grigoriev I.V."/>
            <person name="Debuchy R."/>
            <person name="Gladieux P."/>
            <person name="Hiltunen Thoren M."/>
            <person name="Johannesson H."/>
        </authorList>
    </citation>
    <scope>NUCLEOTIDE SEQUENCE</scope>
    <source>
        <strain evidence="1">CBS 168.71</strain>
    </source>
</reference>
<sequence>MCVLKCGLVDTKVMMLGRDKLRAQVAGQLFQGCRIPLLAANLMARRAGRNQHHGGNFPAADTCGDPGCVCMGEYPWLLAWQLASLPASLPSDNGPPVVVPLVEFGVPDSAATQVGPGAPEFGAGSLFIGTLTGSSQDGLIVDILCGSYLLCAYIHGT</sequence>
<evidence type="ECO:0000313" key="1">
    <source>
        <dbReference type="EMBL" id="KAK3299994.1"/>
    </source>
</evidence>
<reference evidence="1" key="2">
    <citation type="submission" date="2023-06" db="EMBL/GenBank/DDBJ databases">
        <authorList>
            <consortium name="Lawrence Berkeley National Laboratory"/>
            <person name="Haridas S."/>
            <person name="Hensen N."/>
            <person name="Bonometti L."/>
            <person name="Westerberg I."/>
            <person name="Brannstrom I.O."/>
            <person name="Guillou S."/>
            <person name="Cros-Aarteil S."/>
            <person name="Calhoun S."/>
            <person name="Kuo A."/>
            <person name="Mondo S."/>
            <person name="Pangilinan J."/>
            <person name="Riley R."/>
            <person name="Labutti K."/>
            <person name="Andreopoulos B."/>
            <person name="Lipzen A."/>
            <person name="Chen C."/>
            <person name="Yanf M."/>
            <person name="Daum C."/>
            <person name="Ng V."/>
            <person name="Clum A."/>
            <person name="Steindorff A."/>
            <person name="Ohm R."/>
            <person name="Martin F."/>
            <person name="Silar P."/>
            <person name="Natvig D."/>
            <person name="Lalanne C."/>
            <person name="Gautier V."/>
            <person name="Ament-Velasquez S.L."/>
            <person name="Kruys A."/>
            <person name="Hutchinson M.I."/>
            <person name="Powell A.J."/>
            <person name="Barry K."/>
            <person name="Miller A.N."/>
            <person name="Grigoriev I.V."/>
            <person name="Debuchy R."/>
            <person name="Gladieux P."/>
            <person name="Thoren M.H."/>
            <person name="Johannesson H."/>
        </authorList>
    </citation>
    <scope>NUCLEOTIDE SEQUENCE</scope>
    <source>
        <strain evidence="1">CBS 168.71</strain>
    </source>
</reference>
<dbReference type="GeneID" id="87844733"/>
<comment type="caution">
    <text evidence="1">The sequence shown here is derived from an EMBL/GenBank/DDBJ whole genome shotgun (WGS) entry which is preliminary data.</text>
</comment>
<protein>
    <submittedName>
        <fullName evidence="1">Uncharacterized protein</fullName>
    </submittedName>
</protein>
<dbReference type="RefSeq" id="XP_062663508.1">
    <property type="nucleotide sequence ID" value="XM_062807785.1"/>
</dbReference>
<gene>
    <name evidence="1" type="ORF">B0H64DRAFT_4691</name>
</gene>
<keyword evidence="2" id="KW-1185">Reference proteome</keyword>